<protein>
    <submittedName>
        <fullName evidence="2">Uncharacterized protein</fullName>
    </submittedName>
</protein>
<dbReference type="PANTHER" id="PTHR47481">
    <property type="match status" value="1"/>
</dbReference>
<dbReference type="EMBL" id="JAJSOW010000106">
    <property type="protein sequence ID" value="KAI9159717.1"/>
    <property type="molecule type" value="Genomic_DNA"/>
</dbReference>
<comment type="caution">
    <text evidence="2">The sequence shown here is derived from an EMBL/GenBank/DDBJ whole genome shotgun (WGS) entry which is preliminary data.</text>
</comment>
<gene>
    <name evidence="2" type="ORF">LWI28_001239</name>
</gene>
<proteinExistence type="predicted"/>
<evidence type="ECO:0000313" key="2">
    <source>
        <dbReference type="EMBL" id="KAI9159717.1"/>
    </source>
</evidence>
<organism evidence="2 3">
    <name type="scientific">Acer negundo</name>
    <name type="common">Box elder</name>
    <dbReference type="NCBI Taxonomy" id="4023"/>
    <lineage>
        <taxon>Eukaryota</taxon>
        <taxon>Viridiplantae</taxon>
        <taxon>Streptophyta</taxon>
        <taxon>Embryophyta</taxon>
        <taxon>Tracheophyta</taxon>
        <taxon>Spermatophyta</taxon>
        <taxon>Magnoliopsida</taxon>
        <taxon>eudicotyledons</taxon>
        <taxon>Gunneridae</taxon>
        <taxon>Pentapetalae</taxon>
        <taxon>rosids</taxon>
        <taxon>malvids</taxon>
        <taxon>Sapindales</taxon>
        <taxon>Sapindaceae</taxon>
        <taxon>Hippocastanoideae</taxon>
        <taxon>Acereae</taxon>
        <taxon>Acer</taxon>
    </lineage>
</organism>
<keyword evidence="3" id="KW-1185">Reference proteome</keyword>
<dbReference type="AlphaFoldDB" id="A0AAD5NIG9"/>
<dbReference type="Pfam" id="PF14223">
    <property type="entry name" value="Retrotran_gag_2"/>
    <property type="match status" value="1"/>
</dbReference>
<sequence length="354" mass="39715">MILSYINASLTPSVLSTVALLSTSHDVWKSLEKRYASQSRTRILQLKNQLHNTKRGDLSISNFIDKITYIVDNLALAGKPVDDDDLITVIMNNVGPTYEVTVNSSQARDTSISLDDLVGILLCTEMQMNEQNSLSTISIVTAFYAPKSKSNFVQNRGSYRTSKNQQDRRPSRAPYNPQQSGSSQSEGRPKCQIYGCLGYIAINCYHRMDHPFEERVPTQKLATIVAFSSMNKGEPLLIEEDTVLRRRFDRGKLLVFIPYERPCPRKIKVDLGDCSFIMMVTEDKNLVDFTWVEHHLGLKKNESAWVYSNRVVVPPSLSLQVLDRCVEGDGSRSLASNEAMGDNEGVKVLLVLGV</sequence>
<dbReference type="PANTHER" id="PTHR47481:SF30">
    <property type="entry name" value="CCHC-TYPE DOMAIN-CONTAINING PROTEIN"/>
    <property type="match status" value="1"/>
</dbReference>
<feature type="region of interest" description="Disordered" evidence="1">
    <location>
        <begin position="154"/>
        <end position="188"/>
    </location>
</feature>
<feature type="compositionally biased region" description="Polar residues" evidence="1">
    <location>
        <begin position="154"/>
        <end position="164"/>
    </location>
</feature>
<evidence type="ECO:0000313" key="3">
    <source>
        <dbReference type="Proteomes" id="UP001064489"/>
    </source>
</evidence>
<accession>A0AAD5NIG9</accession>
<reference evidence="2" key="2">
    <citation type="submission" date="2023-02" db="EMBL/GenBank/DDBJ databases">
        <authorList>
            <person name="Swenson N.G."/>
            <person name="Wegrzyn J.L."/>
            <person name="Mcevoy S.L."/>
        </authorList>
    </citation>
    <scope>NUCLEOTIDE SEQUENCE</scope>
    <source>
        <strain evidence="2">91603</strain>
        <tissue evidence="2">Leaf</tissue>
    </source>
</reference>
<evidence type="ECO:0000256" key="1">
    <source>
        <dbReference type="SAM" id="MobiDB-lite"/>
    </source>
</evidence>
<name>A0AAD5NIG9_ACENE</name>
<reference evidence="2" key="1">
    <citation type="journal article" date="2022" name="Plant J.">
        <title>Strategies of tolerance reflected in two North American maple genomes.</title>
        <authorList>
            <person name="McEvoy S.L."/>
            <person name="Sezen U.U."/>
            <person name="Trouern-Trend A."/>
            <person name="McMahon S.M."/>
            <person name="Schaberg P.G."/>
            <person name="Yang J."/>
            <person name="Wegrzyn J.L."/>
            <person name="Swenson N.G."/>
        </authorList>
    </citation>
    <scope>NUCLEOTIDE SEQUENCE</scope>
    <source>
        <strain evidence="2">91603</strain>
    </source>
</reference>
<feature type="compositionally biased region" description="Polar residues" evidence="1">
    <location>
        <begin position="176"/>
        <end position="186"/>
    </location>
</feature>
<dbReference type="Proteomes" id="UP001064489">
    <property type="component" value="Chromosome 2"/>
</dbReference>